<dbReference type="GO" id="GO:0007264">
    <property type="term" value="P:small GTPase-mediated signal transduction"/>
    <property type="evidence" value="ECO:0007669"/>
    <property type="project" value="TreeGrafter"/>
</dbReference>
<protein>
    <submittedName>
        <fullName evidence="3">Rho GTPase activating protein 31</fullName>
    </submittedName>
</protein>
<feature type="compositionally biased region" description="Basic and acidic residues" evidence="2">
    <location>
        <begin position="539"/>
        <end position="556"/>
    </location>
</feature>
<feature type="compositionally biased region" description="Low complexity" evidence="2">
    <location>
        <begin position="264"/>
        <end position="282"/>
    </location>
</feature>
<feature type="compositionally biased region" description="Low complexity" evidence="2">
    <location>
        <begin position="368"/>
        <end position="377"/>
    </location>
</feature>
<feature type="compositionally biased region" description="Basic and acidic residues" evidence="2">
    <location>
        <begin position="353"/>
        <end position="367"/>
    </location>
</feature>
<feature type="compositionally biased region" description="Basic and acidic residues" evidence="2">
    <location>
        <begin position="322"/>
        <end position="337"/>
    </location>
</feature>
<dbReference type="GO" id="GO:0005096">
    <property type="term" value="F:GTPase activator activity"/>
    <property type="evidence" value="ECO:0007669"/>
    <property type="project" value="UniProtKB-KW"/>
</dbReference>
<feature type="compositionally biased region" description="Basic and acidic residues" evidence="2">
    <location>
        <begin position="872"/>
        <end position="892"/>
    </location>
</feature>
<feature type="compositionally biased region" description="Basic and acidic residues" evidence="2">
    <location>
        <begin position="378"/>
        <end position="388"/>
    </location>
</feature>
<dbReference type="PANTHER" id="PTHR15729">
    <property type="entry name" value="CDC42 GTPASE-ACTIVATING PROTEIN"/>
    <property type="match status" value="1"/>
</dbReference>
<reference evidence="3 4" key="1">
    <citation type="journal article" date="2014" name="Nat. Genet.">
        <title>Whole-genome sequence of a flatfish provides insights into ZW sex chromosome evolution and adaptation to a benthic lifestyle.</title>
        <authorList>
            <person name="Chen S."/>
            <person name="Zhang G."/>
            <person name="Shao C."/>
            <person name="Huang Q."/>
            <person name="Liu G."/>
            <person name="Zhang P."/>
            <person name="Song W."/>
            <person name="An N."/>
            <person name="Chalopin D."/>
            <person name="Volff J.N."/>
            <person name="Hong Y."/>
            <person name="Li Q."/>
            <person name="Sha Z."/>
            <person name="Zhou H."/>
            <person name="Xie M."/>
            <person name="Yu Q."/>
            <person name="Liu Y."/>
            <person name="Xiang H."/>
            <person name="Wang N."/>
            <person name="Wu K."/>
            <person name="Yang C."/>
            <person name="Zhou Q."/>
            <person name="Liao X."/>
            <person name="Yang L."/>
            <person name="Hu Q."/>
            <person name="Zhang J."/>
            <person name="Meng L."/>
            <person name="Jin L."/>
            <person name="Tian Y."/>
            <person name="Lian J."/>
            <person name="Yang J."/>
            <person name="Miao G."/>
            <person name="Liu S."/>
            <person name="Liang Z."/>
            <person name="Yan F."/>
            <person name="Li Y."/>
            <person name="Sun B."/>
            <person name="Zhang H."/>
            <person name="Zhang J."/>
            <person name="Zhu Y."/>
            <person name="Du M."/>
            <person name="Zhao Y."/>
            <person name="Schartl M."/>
            <person name="Tang Q."/>
            <person name="Wang J."/>
        </authorList>
    </citation>
    <scope>NUCLEOTIDE SEQUENCE</scope>
</reference>
<proteinExistence type="predicted"/>
<feature type="compositionally biased region" description="Polar residues" evidence="2">
    <location>
        <begin position="338"/>
        <end position="351"/>
    </location>
</feature>
<evidence type="ECO:0000256" key="2">
    <source>
        <dbReference type="SAM" id="MobiDB-lite"/>
    </source>
</evidence>
<dbReference type="GeneTree" id="ENSGT00940000159458"/>
<dbReference type="PANTHER" id="PTHR15729:SF3">
    <property type="entry name" value="RHO GTPASE-ACTIVATING PROTEIN 31"/>
    <property type="match status" value="1"/>
</dbReference>
<dbReference type="Proteomes" id="UP000265120">
    <property type="component" value="Chromosome 19"/>
</dbReference>
<feature type="region of interest" description="Disordered" evidence="2">
    <location>
        <begin position="471"/>
        <end position="607"/>
    </location>
</feature>
<name>A0A3P8X262_CYNSE</name>
<dbReference type="AlphaFoldDB" id="A0A3P8X262"/>
<dbReference type="Ensembl" id="ENSCSET00000032196.1">
    <property type="protein sequence ID" value="ENSCSEP00000031786.1"/>
    <property type="gene ID" value="ENSCSEG00000020379.1"/>
</dbReference>
<dbReference type="GO" id="GO:0030027">
    <property type="term" value="C:lamellipodium"/>
    <property type="evidence" value="ECO:0007669"/>
    <property type="project" value="TreeGrafter"/>
</dbReference>
<dbReference type="InterPro" id="IPR051576">
    <property type="entry name" value="PX-Rho_GAP"/>
</dbReference>
<feature type="region of interest" description="Disordered" evidence="2">
    <location>
        <begin position="313"/>
        <end position="437"/>
    </location>
</feature>
<feature type="region of interest" description="Disordered" evidence="2">
    <location>
        <begin position="68"/>
        <end position="87"/>
    </location>
</feature>
<accession>A0A3P8X262</accession>
<dbReference type="STRING" id="244447.ENSCSEP00000031786"/>
<organism evidence="3 4">
    <name type="scientific">Cynoglossus semilaevis</name>
    <name type="common">Tongue sole</name>
    <dbReference type="NCBI Taxonomy" id="244447"/>
    <lineage>
        <taxon>Eukaryota</taxon>
        <taxon>Metazoa</taxon>
        <taxon>Chordata</taxon>
        <taxon>Craniata</taxon>
        <taxon>Vertebrata</taxon>
        <taxon>Euteleostomi</taxon>
        <taxon>Actinopterygii</taxon>
        <taxon>Neopterygii</taxon>
        <taxon>Teleostei</taxon>
        <taxon>Neoteleostei</taxon>
        <taxon>Acanthomorphata</taxon>
        <taxon>Carangaria</taxon>
        <taxon>Pleuronectiformes</taxon>
        <taxon>Pleuronectoidei</taxon>
        <taxon>Cynoglossidae</taxon>
        <taxon>Cynoglossinae</taxon>
        <taxon>Cynoglossus</taxon>
    </lineage>
</organism>
<feature type="region of interest" description="Disordered" evidence="2">
    <location>
        <begin position="147"/>
        <end position="183"/>
    </location>
</feature>
<dbReference type="OMA" id="TVMSLWT"/>
<feature type="compositionally biased region" description="Polar residues" evidence="2">
    <location>
        <begin position="559"/>
        <end position="570"/>
    </location>
</feature>
<feature type="compositionally biased region" description="Polar residues" evidence="2">
    <location>
        <begin position="505"/>
        <end position="515"/>
    </location>
</feature>
<dbReference type="FunCoup" id="A0A3P8X262">
    <property type="interactions" value="584"/>
</dbReference>
<feature type="region of interest" description="Disordered" evidence="2">
    <location>
        <begin position="622"/>
        <end position="642"/>
    </location>
</feature>
<sequence>MAFQEVRIQQSVIEFILNHSDQIFSCGSVQLKPREGPGLKCGEKYATLPISAQCSPMKLMSLEEAQARSLSPNHPVHKERQRENSLPNTSTATLYHTVIDITDSKKKFSGKSKRWKSIFNLGRSVESKGKLSRNGSVFIRAQGITGKAALRPSRSMESLCSLPTDEDRAGTNSAAGGQGGIFLPDVKSRTLGSDYDLDEQDQNWDFKGKKSSSGGQSSGPDPKCSPGASASPQKTLPEQLKVFKGDDLSGYKPTSPKNRRMLYSGSAHSSSSRPSFPGSFFPLESSPRHQRRAVNISEPFAVSVPLRVSAVISSNSTPCRSHAKEKAATLKPCRETTSEQNVGDGKTNSLSEVEPKKTEGAERKSTEESGSAAPSEGSSREAGEEVEVRLGSPGEEASPGNAKETEEGAPSAAEEVSTIGQLEKQRSTEKESCSDLHQELKITEPDIQLLHDTFRPLFGSRSEFEVTKLTMDVKSKRSRSSPSLTLLCREQSSNTSTRDGLFTTGVKSASKQPSESDILFSLHKNFGKNSEHSGPADATGEKEERREPVTSDRDEPGLFQTSPRCSQRTGSDPVASGPESGDQNQDQRLFCDGAKKAAAPESESVQRLSVCLEERRDALELLHLDDDDGGGGNSEELDLVEPWEDLSSTKQWVTSPLHSPDVEELFRQLSPFSCGSEDTTTSPPPTGNDKHPECPPESVPQTSSSKPDTKWRYLSSAPSRVHANATQPHTGKCSGTKQKNPAPSHRFHRQTSHEGSAPEKREENSFPKHRPCSLNLDLGYRCIRDISNQQNRHLSEFSLSHRGLTTSSGSVNNAPPSDLEMFLNDRQAPLRRNSAPVSVSSVRTPLMIKTCQAKAVPVVAPKVQYSLIPPSRQEKEGDVSREPEKEYSKVIAEKSPSAPPQLMSDLREELENKEPRAQKHTQVEKTGEAGVKATSPPELPVIIRRHAPSLEVFVDCPRASRGSLLQRPSFRNRQRPQSLILLSPPFPIMDYPSSGDDGKLLSSIRDAPAVNVLSAESLKAADGIPLQNKMTIPKSGQRLETSTSCFYQPQRRSMIFDSRSHRQIE</sequence>
<evidence type="ECO:0000313" key="3">
    <source>
        <dbReference type="Ensembl" id="ENSCSEP00000031786.1"/>
    </source>
</evidence>
<feature type="region of interest" description="Disordered" evidence="2">
    <location>
        <begin position="668"/>
        <end position="770"/>
    </location>
</feature>
<reference evidence="3" key="3">
    <citation type="submission" date="2025-09" db="UniProtKB">
        <authorList>
            <consortium name="Ensembl"/>
        </authorList>
    </citation>
    <scope>IDENTIFICATION</scope>
</reference>
<feature type="compositionally biased region" description="Polar residues" evidence="2">
    <location>
        <begin position="724"/>
        <end position="741"/>
    </location>
</feature>
<feature type="region of interest" description="Disordered" evidence="2">
    <location>
        <begin position="869"/>
        <end position="934"/>
    </location>
</feature>
<feature type="compositionally biased region" description="Basic and acidic residues" evidence="2">
    <location>
        <begin position="905"/>
        <end position="927"/>
    </location>
</feature>
<feature type="region of interest" description="Disordered" evidence="2">
    <location>
        <begin position="197"/>
        <end position="290"/>
    </location>
</feature>
<evidence type="ECO:0000313" key="4">
    <source>
        <dbReference type="Proteomes" id="UP000265120"/>
    </source>
</evidence>
<feature type="compositionally biased region" description="Acidic residues" evidence="2">
    <location>
        <begin position="625"/>
        <end position="642"/>
    </location>
</feature>
<evidence type="ECO:0000256" key="1">
    <source>
        <dbReference type="ARBA" id="ARBA00022468"/>
    </source>
</evidence>
<feature type="compositionally biased region" description="Polar residues" evidence="2">
    <location>
        <begin position="480"/>
        <end position="498"/>
    </location>
</feature>
<feature type="compositionally biased region" description="Polar residues" evidence="2">
    <location>
        <begin position="670"/>
        <end position="681"/>
    </location>
</feature>
<reference evidence="3" key="2">
    <citation type="submission" date="2025-08" db="UniProtKB">
        <authorList>
            <consortium name="Ensembl"/>
        </authorList>
    </citation>
    <scope>IDENTIFICATION</scope>
</reference>
<keyword evidence="4" id="KW-1185">Reference proteome</keyword>
<feature type="compositionally biased region" description="Basic and acidic residues" evidence="2">
    <location>
        <begin position="423"/>
        <end position="437"/>
    </location>
</feature>
<keyword evidence="1" id="KW-0343">GTPase activation</keyword>
<feature type="compositionally biased region" description="Basic and acidic residues" evidence="2">
    <location>
        <begin position="756"/>
        <end position="766"/>
    </location>
</feature>
<dbReference type="InParanoid" id="A0A3P8X262"/>